<organism evidence="2 3">
    <name type="scientific">Sporomusa acidovorans (strain ATCC 49682 / DSM 3132 / Mol)</name>
    <dbReference type="NCBI Taxonomy" id="1123286"/>
    <lineage>
        <taxon>Bacteria</taxon>
        <taxon>Bacillati</taxon>
        <taxon>Bacillota</taxon>
        <taxon>Negativicutes</taxon>
        <taxon>Selenomonadales</taxon>
        <taxon>Sporomusaceae</taxon>
        <taxon>Sporomusa</taxon>
    </lineage>
</organism>
<keyword evidence="3" id="KW-1185">Reference proteome</keyword>
<sequence>MGQFITKPCNVKDVVPGMTVGKPVLGNNGRVLLSEGIILSQRIIEQITNWGLQQIDIQEINQSVVDHVQELEECARQTRENYENSLDKLKIYFEQTRRYKKLAVASMWELAHTLIGQLTNTRGIISFLLMLERKDDYTLHHSLNVSILAGVLGKWLGVTGQDLEDLILSGLMHDTGKALVDINILNKPDKLSKKELEVMRYHPILGYELLRDNQELSEAIRLGVLQHHERMDGSGYPLKLSGGQIHYFAKIIAIIDIYDAMTSDRVYKSKVDPFSVIETLNSEMFGKIDAEFCAVFLQNISNYLTGKFMRLHDGRVAEVVYFDSVSHSRPVVRTEDNEFIDLNRNKDIRIDEVIDV</sequence>
<feature type="domain" description="HD-GYP" evidence="1">
    <location>
        <begin position="116"/>
        <end position="312"/>
    </location>
</feature>
<dbReference type="PANTHER" id="PTHR43155">
    <property type="entry name" value="CYCLIC DI-GMP PHOSPHODIESTERASE PA4108-RELATED"/>
    <property type="match status" value="1"/>
</dbReference>
<gene>
    <name evidence="2" type="ORF">SPACI_032650</name>
</gene>
<dbReference type="Gene3D" id="1.10.3210.10">
    <property type="entry name" value="Hypothetical protein af1432"/>
    <property type="match status" value="1"/>
</dbReference>
<dbReference type="SMART" id="SM00471">
    <property type="entry name" value="HDc"/>
    <property type="match status" value="1"/>
</dbReference>
<dbReference type="EMBL" id="CP155571">
    <property type="protein sequence ID" value="XFO73191.1"/>
    <property type="molecule type" value="Genomic_DNA"/>
</dbReference>
<dbReference type="PANTHER" id="PTHR43155:SF2">
    <property type="entry name" value="CYCLIC DI-GMP PHOSPHODIESTERASE PA4108"/>
    <property type="match status" value="1"/>
</dbReference>
<evidence type="ECO:0000313" key="2">
    <source>
        <dbReference type="EMBL" id="XFO73191.1"/>
    </source>
</evidence>
<evidence type="ECO:0000313" key="3">
    <source>
        <dbReference type="Proteomes" id="UP000216052"/>
    </source>
</evidence>
<accession>A0ABZ3J506</accession>
<protein>
    <recommendedName>
        <fullName evidence="1">HD-GYP domain-containing protein</fullName>
    </recommendedName>
</protein>
<dbReference type="InterPro" id="IPR037522">
    <property type="entry name" value="HD_GYP_dom"/>
</dbReference>
<dbReference type="Pfam" id="PF13487">
    <property type="entry name" value="HD_5"/>
    <property type="match status" value="1"/>
</dbReference>
<dbReference type="PROSITE" id="PS51832">
    <property type="entry name" value="HD_GYP"/>
    <property type="match status" value="1"/>
</dbReference>
<dbReference type="SUPFAM" id="SSF109604">
    <property type="entry name" value="HD-domain/PDEase-like"/>
    <property type="match status" value="1"/>
</dbReference>
<dbReference type="CDD" id="cd00077">
    <property type="entry name" value="HDc"/>
    <property type="match status" value="1"/>
</dbReference>
<dbReference type="RefSeq" id="WP_093793804.1">
    <property type="nucleotide sequence ID" value="NZ_CP155571.1"/>
</dbReference>
<evidence type="ECO:0000259" key="1">
    <source>
        <dbReference type="PROSITE" id="PS51832"/>
    </source>
</evidence>
<reference evidence="2" key="1">
    <citation type="submission" date="2024-05" db="EMBL/GenBank/DDBJ databases">
        <title>Isolation and characterization of Sporomusa carbonis sp. nov., a carboxydotrophic hydrogenogen in the genus of Sporomusa isolated from a charcoal burning pile.</title>
        <authorList>
            <person name="Boeer T."/>
            <person name="Rosenbaum F."/>
            <person name="Eysell L."/>
            <person name="Mueller V."/>
            <person name="Daniel R."/>
            <person name="Poehlein A."/>
        </authorList>
    </citation>
    <scope>NUCLEOTIDE SEQUENCE [LARGE SCALE GENOMIC DNA]</scope>
    <source>
        <strain evidence="2">DSM 3132</strain>
    </source>
</reference>
<dbReference type="Proteomes" id="UP000216052">
    <property type="component" value="Chromosome"/>
</dbReference>
<name>A0ABZ3J506_SPOA4</name>
<dbReference type="InterPro" id="IPR003607">
    <property type="entry name" value="HD/PDEase_dom"/>
</dbReference>
<proteinExistence type="predicted"/>